<protein>
    <submittedName>
        <fullName evidence="2">Uncharacterized protein</fullName>
    </submittedName>
</protein>
<proteinExistence type="predicted"/>
<evidence type="ECO:0000313" key="2">
    <source>
        <dbReference type="EMBL" id="NOU60342.1"/>
    </source>
</evidence>
<reference evidence="2 3" key="1">
    <citation type="submission" date="2018-12" db="EMBL/GenBank/DDBJ databases">
        <title>Marinifilum JC070 sp. nov., a marine bacterium isolated from Yongle Blue Hole in the South China Sea.</title>
        <authorList>
            <person name="Fu T."/>
        </authorList>
    </citation>
    <scope>NUCLEOTIDE SEQUENCE [LARGE SCALE GENOMIC DNA]</scope>
    <source>
        <strain evidence="2 3">JC070</strain>
    </source>
</reference>
<comment type="caution">
    <text evidence="2">The sequence shown here is derived from an EMBL/GenBank/DDBJ whole genome shotgun (WGS) entry which is preliminary data.</text>
</comment>
<dbReference type="PROSITE" id="PS51257">
    <property type="entry name" value="PROKAR_LIPOPROTEIN"/>
    <property type="match status" value="1"/>
</dbReference>
<evidence type="ECO:0000256" key="1">
    <source>
        <dbReference type="SAM" id="SignalP"/>
    </source>
</evidence>
<keyword evidence="3" id="KW-1185">Reference proteome</keyword>
<organism evidence="2 3">
    <name type="scientific">Marinifilum caeruleilacunae</name>
    <dbReference type="NCBI Taxonomy" id="2499076"/>
    <lineage>
        <taxon>Bacteria</taxon>
        <taxon>Pseudomonadati</taxon>
        <taxon>Bacteroidota</taxon>
        <taxon>Bacteroidia</taxon>
        <taxon>Marinilabiliales</taxon>
        <taxon>Marinifilaceae</taxon>
    </lineage>
</organism>
<dbReference type="Proteomes" id="UP000732105">
    <property type="component" value="Unassembled WGS sequence"/>
</dbReference>
<keyword evidence="1" id="KW-0732">Signal</keyword>
<dbReference type="EMBL" id="RZNH01000016">
    <property type="protein sequence ID" value="NOU60342.1"/>
    <property type="molecule type" value="Genomic_DNA"/>
</dbReference>
<accession>A0ABX1WW62</accession>
<dbReference type="RefSeq" id="WP_171595627.1">
    <property type="nucleotide sequence ID" value="NZ_RZNH01000016.1"/>
</dbReference>
<gene>
    <name evidence="2" type="ORF">ELS83_10960</name>
</gene>
<feature type="chain" id="PRO_5046561308" evidence="1">
    <location>
        <begin position="21"/>
        <end position="265"/>
    </location>
</feature>
<name>A0ABX1WW62_9BACT</name>
<sequence length="265" mass="29419">MKQKLSSLTMVIIFMSAVLGSCTSCSKEDDPTPEVEACDFSTLTISKTETYGFDSNFSEHFTQSLRWESENADIKLVNEKGQLRADSNNTSQALEAWKLYKVQMPYNKSWEISVDVHIPLYWNSNGGKDAQVGAGIFVGKPVSSGQSSKVYECNMAAINGGERFVQAQLIANRLGEDPINVQYTALKQSKELASLKIRFCSSHKKLSLFIDNTIVGEGKQIDAKGLDNWKLSDSDRMDVGIMGFAENTVITSNQPVLDNFSYTIY</sequence>
<evidence type="ECO:0000313" key="3">
    <source>
        <dbReference type="Proteomes" id="UP000732105"/>
    </source>
</evidence>
<feature type="signal peptide" evidence="1">
    <location>
        <begin position="1"/>
        <end position="20"/>
    </location>
</feature>